<sequence length="182" mass="17788">MGDDTQGTQGDRNGGGKGGGIVIGRMTGGAAASGEKARAEDRSERVGPPAATDAAPGPVPVPSGAPGEGGIAVGEVLGGALAAGRESEAVDASRELVLLSPDLLTAVRELRGQLPLLARAEGDGLDDVDGELAGLEATAVRDGRAERGRLVRLRALLTGGATAAGGLASALAVVQAITQLLA</sequence>
<evidence type="ECO:0000313" key="4">
    <source>
        <dbReference type="Proteomes" id="UP000195755"/>
    </source>
</evidence>
<dbReference type="RefSeq" id="WP_087926648.1">
    <property type="nucleotide sequence ID" value="NZ_CP021744.1"/>
</dbReference>
<dbReference type="EMBL" id="CP021744">
    <property type="protein sequence ID" value="ARZ68335.1"/>
    <property type="molecule type" value="Genomic_DNA"/>
</dbReference>
<dbReference type="KEGG" id="salj:SMD11_2686"/>
<feature type="compositionally biased region" description="Low complexity" evidence="1">
    <location>
        <begin position="46"/>
        <end position="56"/>
    </location>
</feature>
<reference evidence="3 4" key="1">
    <citation type="submission" date="2017-06" db="EMBL/GenBank/DDBJ databases">
        <title>Streptomyces albireticuli Genome sequencing and assembly.</title>
        <authorList>
            <person name="Wang Y."/>
            <person name="Du B."/>
            <person name="Ding Y."/>
            <person name="Liu H."/>
            <person name="Hou Q."/>
            <person name="Liu K."/>
            <person name="Yao L."/>
            <person name="Wang C."/>
        </authorList>
    </citation>
    <scope>NUCLEOTIDE SEQUENCE [LARGE SCALE GENOMIC DNA]</scope>
    <source>
        <strain evidence="3 4">MDJK11</strain>
    </source>
</reference>
<accession>A0A1Z2L225</accession>
<evidence type="ECO:0000256" key="1">
    <source>
        <dbReference type="SAM" id="MobiDB-lite"/>
    </source>
</evidence>
<gene>
    <name evidence="3" type="ORF">SMD11_2686</name>
</gene>
<keyword evidence="2" id="KW-1133">Transmembrane helix</keyword>
<organism evidence="3 4">
    <name type="scientific">Streptomyces albireticuli</name>
    <dbReference type="NCBI Taxonomy" id="1940"/>
    <lineage>
        <taxon>Bacteria</taxon>
        <taxon>Bacillati</taxon>
        <taxon>Actinomycetota</taxon>
        <taxon>Actinomycetes</taxon>
        <taxon>Kitasatosporales</taxon>
        <taxon>Streptomycetaceae</taxon>
        <taxon>Streptomyces</taxon>
    </lineage>
</organism>
<keyword evidence="2" id="KW-0472">Membrane</keyword>
<dbReference type="Proteomes" id="UP000195755">
    <property type="component" value="Chromosome"/>
</dbReference>
<keyword evidence="2" id="KW-0812">Transmembrane</keyword>
<feature type="compositionally biased region" description="Gly residues" evidence="1">
    <location>
        <begin position="12"/>
        <end position="22"/>
    </location>
</feature>
<dbReference type="AlphaFoldDB" id="A0A1Z2L225"/>
<feature type="region of interest" description="Disordered" evidence="1">
    <location>
        <begin position="1"/>
        <end position="67"/>
    </location>
</feature>
<evidence type="ECO:0000256" key="2">
    <source>
        <dbReference type="SAM" id="Phobius"/>
    </source>
</evidence>
<name>A0A1Z2L225_9ACTN</name>
<protein>
    <submittedName>
        <fullName evidence="3">Uncharacterized protein</fullName>
    </submittedName>
</protein>
<feature type="compositionally biased region" description="Basic and acidic residues" evidence="1">
    <location>
        <begin position="35"/>
        <end position="45"/>
    </location>
</feature>
<evidence type="ECO:0000313" key="3">
    <source>
        <dbReference type="EMBL" id="ARZ68335.1"/>
    </source>
</evidence>
<feature type="transmembrane region" description="Helical" evidence="2">
    <location>
        <begin position="155"/>
        <end position="177"/>
    </location>
</feature>
<feature type="compositionally biased region" description="Low complexity" evidence="1">
    <location>
        <begin position="1"/>
        <end position="11"/>
    </location>
</feature>
<proteinExistence type="predicted"/>
<dbReference type="OrthoDB" id="464414at1883"/>